<accession>A0AC34RNN6</accession>
<dbReference type="WBParaSite" id="JU765_v2.g8472.t1">
    <property type="protein sequence ID" value="JU765_v2.g8472.t1"/>
    <property type="gene ID" value="JU765_v2.g8472"/>
</dbReference>
<dbReference type="Proteomes" id="UP000887576">
    <property type="component" value="Unplaced"/>
</dbReference>
<organism evidence="1 2">
    <name type="scientific">Panagrolaimus sp. JU765</name>
    <dbReference type="NCBI Taxonomy" id="591449"/>
    <lineage>
        <taxon>Eukaryota</taxon>
        <taxon>Metazoa</taxon>
        <taxon>Ecdysozoa</taxon>
        <taxon>Nematoda</taxon>
        <taxon>Chromadorea</taxon>
        <taxon>Rhabditida</taxon>
        <taxon>Tylenchina</taxon>
        <taxon>Panagrolaimomorpha</taxon>
        <taxon>Panagrolaimoidea</taxon>
        <taxon>Panagrolaimidae</taxon>
        <taxon>Panagrolaimus</taxon>
    </lineage>
</organism>
<evidence type="ECO:0000313" key="1">
    <source>
        <dbReference type="Proteomes" id="UP000887576"/>
    </source>
</evidence>
<sequence>MMEDLLLYSDDNIGIMNFIDLRGVVDTDQSQNYGTFGQTQTQQQYQIPQQTQQQSFNSFPQYGTGNGFDASTWAQANANLFQQQQNQQQANGYGIQPNNFGNQANVASYGQNYGQQQIPNQNYGQATVQTQNYGQSQIQNQNYGQSQFQNQNYGVGLPQQTVQTFYPFTSSEQQQVSQQVQQPFQQQTNQQPYQPAVDPFIQPYVAPEVAPQPQQATQYGNNFPQSSYPAPAPAPAQIVPEPEPVTAQPTIDLAQLQQYAQYLEQIQKQYGIKMPSTQSGVPAPQAHVEVQTPQNPYASAVQSQIQPHVEVHGQQNPYAAAVQPQTQTHIQGTINSGIQGSYSVPAGGSQGQNSFNAWQTGFNSNYNQQIQAPSRPMNQISPSDSVYQAPQPAPAPAPVQQPYFPDYSSSN</sequence>
<evidence type="ECO:0000313" key="2">
    <source>
        <dbReference type="WBParaSite" id="JU765_v2.g8472.t1"/>
    </source>
</evidence>
<name>A0AC34RNN6_9BILA</name>
<protein>
    <submittedName>
        <fullName evidence="2">Uncharacterized protein</fullName>
    </submittedName>
</protein>
<reference evidence="2" key="1">
    <citation type="submission" date="2022-11" db="UniProtKB">
        <authorList>
            <consortium name="WormBaseParasite"/>
        </authorList>
    </citation>
    <scope>IDENTIFICATION</scope>
</reference>
<proteinExistence type="predicted"/>